<proteinExistence type="predicted"/>
<comment type="caution">
    <text evidence="1">The sequence shown here is derived from an EMBL/GenBank/DDBJ whole genome shotgun (WGS) entry which is preliminary data.</text>
</comment>
<dbReference type="AlphaFoldDB" id="A0A920CQS7"/>
<dbReference type="RefSeq" id="WP_212978413.1">
    <property type="nucleotide sequence ID" value="NZ_AP025343.1"/>
</dbReference>
<protein>
    <submittedName>
        <fullName evidence="1">Uncharacterized protein</fullName>
    </submittedName>
</protein>
<gene>
    <name evidence="1" type="ORF">J34TS1_23400</name>
</gene>
<accession>A0A920CQS7</accession>
<evidence type="ECO:0000313" key="1">
    <source>
        <dbReference type="EMBL" id="GIO47575.1"/>
    </source>
</evidence>
<reference evidence="1 2" key="1">
    <citation type="submission" date="2021-03" db="EMBL/GenBank/DDBJ databases">
        <title>Antimicrobial resistance genes in bacteria isolated from Japanese honey, and their potential for conferring macrolide and lincosamide resistance in the American foulbrood pathogen Paenibacillus larvae.</title>
        <authorList>
            <person name="Okamoto M."/>
            <person name="Kumagai M."/>
            <person name="Kanamori H."/>
            <person name="Takamatsu D."/>
        </authorList>
    </citation>
    <scope>NUCLEOTIDE SEQUENCE [LARGE SCALE GENOMIC DNA]</scope>
    <source>
        <strain evidence="1 2">J34TS1</strain>
    </source>
</reference>
<sequence>MTLGKITLTNDEINEYNRLKQKIRNARTRLEIALYTKQAEEILENGRLRYINKLENNNKPQIKSIQDRNKLKPGKVKLSGYAAANHSYNLPHHIKRPGIITKLVKSNSGR</sequence>
<organism evidence="1 2">
    <name type="scientific">Paenibacillus azoreducens</name>
    <dbReference type="NCBI Taxonomy" id="116718"/>
    <lineage>
        <taxon>Bacteria</taxon>
        <taxon>Bacillati</taxon>
        <taxon>Bacillota</taxon>
        <taxon>Bacilli</taxon>
        <taxon>Bacillales</taxon>
        <taxon>Paenibacillaceae</taxon>
        <taxon>Paenibacillus</taxon>
    </lineage>
</organism>
<dbReference type="EMBL" id="BORT01000008">
    <property type="protein sequence ID" value="GIO47575.1"/>
    <property type="molecule type" value="Genomic_DNA"/>
</dbReference>
<dbReference type="Proteomes" id="UP000682811">
    <property type="component" value="Unassembled WGS sequence"/>
</dbReference>
<name>A0A920CQS7_9BACL</name>
<evidence type="ECO:0000313" key="2">
    <source>
        <dbReference type="Proteomes" id="UP000682811"/>
    </source>
</evidence>
<keyword evidence="2" id="KW-1185">Reference proteome</keyword>